<feature type="compositionally biased region" description="Low complexity" evidence="1">
    <location>
        <begin position="170"/>
        <end position="180"/>
    </location>
</feature>
<evidence type="ECO:0000313" key="3">
    <source>
        <dbReference type="Proteomes" id="UP000005092"/>
    </source>
</evidence>
<reference evidence="2 3" key="1">
    <citation type="submission" date="2012-02" db="EMBL/GenBank/DDBJ databases">
        <title>Improved High-Quality Draft Sequence of Rhizobium leguminosarum bv. trifolii WSM597.</title>
        <authorList>
            <consortium name="US DOE Joint Genome Institute"/>
            <person name="Lucas S."/>
            <person name="Han J."/>
            <person name="Lapidus A."/>
            <person name="Cheng J.-F."/>
            <person name="Goodwin L."/>
            <person name="Pitluck S."/>
            <person name="Peters L."/>
            <person name="Ovchinnikova G."/>
            <person name="Held B."/>
            <person name="Detter J.C."/>
            <person name="Han C."/>
            <person name="Tapia R."/>
            <person name="Land M."/>
            <person name="Hauser L."/>
            <person name="Kyrpides N."/>
            <person name="Ivanova N."/>
            <person name="Pagani I."/>
            <person name="Brau L."/>
            <person name="Yates R."/>
            <person name="O'Hara G."/>
            <person name="Rui T."/>
            <person name="Howieson J."/>
            <person name="Reeve W."/>
            <person name="Woyke T."/>
        </authorList>
    </citation>
    <scope>NUCLEOTIDE SEQUENCE [LARGE SCALE GENOMIC DNA]</scope>
    <source>
        <strain evidence="2 3">WSM597</strain>
    </source>
</reference>
<feature type="region of interest" description="Disordered" evidence="1">
    <location>
        <begin position="170"/>
        <end position="199"/>
    </location>
</feature>
<dbReference type="OrthoDB" id="8403484at2"/>
<sequence>MAQFAIITGKALKNAIAGRGQQIATFTQREHQLAVSALAHLGEHNDVIYVQALYDMSPANYQRGLRLWFLEFGKCTFKANETGKGGAFIYAKSKASDIEGAMKVAPANFEKEGKESTTEAKAFSVTEYLAKVVKKLTDEGADVRVIRAIEGAQKVAAGPVVVVRNQKPLPAAAEKAAAPKRAAKKADPMQAPAANAVAA</sequence>
<dbReference type="Proteomes" id="UP000005092">
    <property type="component" value="Unassembled WGS sequence"/>
</dbReference>
<dbReference type="AlphaFoldDB" id="I9N881"/>
<feature type="compositionally biased region" description="Low complexity" evidence="1">
    <location>
        <begin position="188"/>
        <end position="199"/>
    </location>
</feature>
<dbReference type="RefSeq" id="WP_003586798.1">
    <property type="nucleotide sequence ID" value="NZ_JH719381.1"/>
</dbReference>
<protein>
    <submittedName>
        <fullName evidence="2">Uncharacterized protein</fullName>
    </submittedName>
</protein>
<name>I9N881_RHILT</name>
<gene>
    <name evidence="2" type="ORF">Rleg9DRAFT_1716</name>
</gene>
<evidence type="ECO:0000313" key="2">
    <source>
        <dbReference type="EMBL" id="EJB02902.1"/>
    </source>
</evidence>
<dbReference type="HOGENOM" id="CLU_1371248_0_0_5"/>
<dbReference type="EMBL" id="JH719381">
    <property type="protein sequence ID" value="EJB02902.1"/>
    <property type="molecule type" value="Genomic_DNA"/>
</dbReference>
<proteinExistence type="predicted"/>
<organism evidence="2 3">
    <name type="scientific">Rhizobium leguminosarum bv. trifolii WSM597</name>
    <dbReference type="NCBI Taxonomy" id="754764"/>
    <lineage>
        <taxon>Bacteria</taxon>
        <taxon>Pseudomonadati</taxon>
        <taxon>Pseudomonadota</taxon>
        <taxon>Alphaproteobacteria</taxon>
        <taxon>Hyphomicrobiales</taxon>
        <taxon>Rhizobiaceae</taxon>
        <taxon>Rhizobium/Agrobacterium group</taxon>
        <taxon>Rhizobium</taxon>
    </lineage>
</organism>
<accession>I9N881</accession>
<evidence type="ECO:0000256" key="1">
    <source>
        <dbReference type="SAM" id="MobiDB-lite"/>
    </source>
</evidence>